<dbReference type="EMBL" id="QBUD01000001">
    <property type="protein sequence ID" value="PUB19073.1"/>
    <property type="molecule type" value="Genomic_DNA"/>
</dbReference>
<name>A0A2T6KR98_9RHOB</name>
<proteinExistence type="predicted"/>
<dbReference type="AlphaFoldDB" id="A0A2T6KR98"/>
<evidence type="ECO:0000313" key="1">
    <source>
        <dbReference type="EMBL" id="PUB19073.1"/>
    </source>
</evidence>
<protein>
    <submittedName>
        <fullName evidence="1">Uncharacterized protein</fullName>
    </submittedName>
</protein>
<reference evidence="1 2" key="1">
    <citation type="submission" date="2018-04" db="EMBL/GenBank/DDBJ databases">
        <title>Genomic Encyclopedia of Archaeal and Bacterial Type Strains, Phase II (KMG-II): from individual species to whole genera.</title>
        <authorList>
            <person name="Goeker M."/>
        </authorList>
    </citation>
    <scope>NUCLEOTIDE SEQUENCE [LARGE SCALE GENOMIC DNA]</scope>
    <source>
        <strain evidence="1 2">DSM 29955</strain>
    </source>
</reference>
<dbReference type="Proteomes" id="UP000244523">
    <property type="component" value="Unassembled WGS sequence"/>
</dbReference>
<evidence type="ECO:0000313" key="2">
    <source>
        <dbReference type="Proteomes" id="UP000244523"/>
    </source>
</evidence>
<accession>A0A2T6KR98</accession>
<keyword evidence="2" id="KW-1185">Reference proteome</keyword>
<comment type="caution">
    <text evidence="1">The sequence shown here is derived from an EMBL/GenBank/DDBJ whole genome shotgun (WGS) entry which is preliminary data.</text>
</comment>
<organism evidence="1 2">
    <name type="scientific">Yoonia sediminilitoris</name>
    <dbReference type="NCBI Taxonomy" id="1286148"/>
    <lineage>
        <taxon>Bacteria</taxon>
        <taxon>Pseudomonadati</taxon>
        <taxon>Pseudomonadota</taxon>
        <taxon>Alphaproteobacteria</taxon>
        <taxon>Rhodobacterales</taxon>
        <taxon>Paracoccaceae</taxon>
        <taxon>Yoonia</taxon>
    </lineage>
</organism>
<sequence>MRAVEANGCEVNASNSAVILAGATLSQQDLARILQELKDEGRGSVAPDGTGFRVNTGACA</sequence>
<gene>
    <name evidence="1" type="ORF">C8N45_101664</name>
</gene>